<dbReference type="PANTHER" id="PTHR17972">
    <property type="entry name" value="NUCLEOLAR RNA-ASSOCIATED PROTEIN"/>
    <property type="match status" value="1"/>
</dbReference>
<dbReference type="GO" id="GO:0003723">
    <property type="term" value="F:RNA binding"/>
    <property type="evidence" value="ECO:0007669"/>
    <property type="project" value="UniProtKB-KW"/>
</dbReference>
<name>A0A835V6C5_VANPL</name>
<feature type="domain" description="Nrap protein" evidence="8">
    <location>
        <begin position="357"/>
        <end position="427"/>
    </location>
</feature>
<comment type="caution">
    <text evidence="11">The sequence shown here is derived from an EMBL/GenBank/DDBJ whole genome shotgun (WGS) entry which is preliminary data.</text>
</comment>
<accession>A0A835V6C5</accession>
<evidence type="ECO:0000256" key="4">
    <source>
        <dbReference type="ARBA" id="ARBA00023242"/>
    </source>
</evidence>
<dbReference type="GO" id="GO:0006364">
    <property type="term" value="P:rRNA processing"/>
    <property type="evidence" value="ECO:0007669"/>
    <property type="project" value="TreeGrafter"/>
</dbReference>
<reference evidence="11 12" key="1">
    <citation type="journal article" date="2020" name="Nat. Food">
        <title>A phased Vanilla planifolia genome enables genetic improvement of flavour and production.</title>
        <authorList>
            <person name="Hasing T."/>
            <person name="Tang H."/>
            <person name="Brym M."/>
            <person name="Khazi F."/>
            <person name="Huang T."/>
            <person name="Chambers A.H."/>
        </authorList>
    </citation>
    <scope>NUCLEOTIDE SEQUENCE [LARGE SCALE GENOMIC DNA]</scope>
    <source>
        <tissue evidence="11">Leaf</tissue>
    </source>
</reference>
<evidence type="ECO:0000259" key="9">
    <source>
        <dbReference type="Pfam" id="PF17405"/>
    </source>
</evidence>
<dbReference type="InterPro" id="IPR035367">
    <property type="entry name" value="Nrap_D2"/>
</dbReference>
<evidence type="ECO:0000259" key="7">
    <source>
        <dbReference type="Pfam" id="PF17403"/>
    </source>
</evidence>
<feature type="domain" description="Nrap protein" evidence="6">
    <location>
        <begin position="95"/>
        <end position="228"/>
    </location>
</feature>
<dbReference type="Pfam" id="PF03813">
    <property type="entry name" value="Nrap"/>
    <property type="match status" value="1"/>
</dbReference>
<dbReference type="GO" id="GO:0032040">
    <property type="term" value="C:small-subunit processome"/>
    <property type="evidence" value="ECO:0007669"/>
    <property type="project" value="TreeGrafter"/>
</dbReference>
<dbReference type="GO" id="GO:0006409">
    <property type="term" value="P:tRNA export from nucleus"/>
    <property type="evidence" value="ECO:0007669"/>
    <property type="project" value="TreeGrafter"/>
</dbReference>
<feature type="domain" description="Nrap protein" evidence="7">
    <location>
        <begin position="234"/>
        <end position="302"/>
    </location>
</feature>
<gene>
    <name evidence="11" type="ORF">HPP92_009474</name>
</gene>
<comment type="subcellular location">
    <subcellularLocation>
        <location evidence="1 5">Nucleus</location>
        <location evidence="1 5">Nucleolus</location>
    </subcellularLocation>
</comment>
<dbReference type="EMBL" id="JADCNL010000004">
    <property type="protein sequence ID" value="KAG0485395.1"/>
    <property type="molecule type" value="Genomic_DNA"/>
</dbReference>
<evidence type="ECO:0000259" key="10">
    <source>
        <dbReference type="Pfam" id="PF17406"/>
    </source>
</evidence>
<feature type="domain" description="Nrap protein" evidence="9">
    <location>
        <begin position="452"/>
        <end position="623"/>
    </location>
</feature>
<evidence type="ECO:0000256" key="3">
    <source>
        <dbReference type="ARBA" id="ARBA00022884"/>
    </source>
</evidence>
<dbReference type="InterPro" id="IPR035369">
    <property type="entry name" value="Nrap_D4"/>
</dbReference>
<dbReference type="Pfam" id="PF17403">
    <property type="entry name" value="Nrap_D2"/>
    <property type="match status" value="1"/>
</dbReference>
<organism evidence="11 12">
    <name type="scientific">Vanilla planifolia</name>
    <name type="common">Vanilla</name>
    <dbReference type="NCBI Taxonomy" id="51239"/>
    <lineage>
        <taxon>Eukaryota</taxon>
        <taxon>Viridiplantae</taxon>
        <taxon>Streptophyta</taxon>
        <taxon>Embryophyta</taxon>
        <taxon>Tracheophyta</taxon>
        <taxon>Spermatophyta</taxon>
        <taxon>Magnoliopsida</taxon>
        <taxon>Liliopsida</taxon>
        <taxon>Asparagales</taxon>
        <taxon>Orchidaceae</taxon>
        <taxon>Vanilloideae</taxon>
        <taxon>Vanilleae</taxon>
        <taxon>Vanilla</taxon>
    </lineage>
</organism>
<evidence type="ECO:0000259" key="8">
    <source>
        <dbReference type="Pfam" id="PF17404"/>
    </source>
</evidence>
<dbReference type="InterPro" id="IPR035370">
    <property type="entry name" value="Nrap_D5"/>
</dbReference>
<comment type="similarity">
    <text evidence="2 5">Belongs to the NRAP family.</text>
</comment>
<dbReference type="GO" id="GO:0034456">
    <property type="term" value="C:UTP-C complex"/>
    <property type="evidence" value="ECO:0007669"/>
    <property type="project" value="TreeGrafter"/>
</dbReference>
<dbReference type="AlphaFoldDB" id="A0A835V6C5"/>
<proteinExistence type="inferred from homology"/>
<evidence type="ECO:0008006" key="13">
    <source>
        <dbReference type="Google" id="ProtNLM"/>
    </source>
</evidence>
<dbReference type="Pfam" id="PF17405">
    <property type="entry name" value="Nrap_D4"/>
    <property type="match status" value="1"/>
</dbReference>
<protein>
    <recommendedName>
        <fullName evidence="13">Nucleolar protein 6</fullName>
    </recommendedName>
</protein>
<evidence type="ECO:0000256" key="5">
    <source>
        <dbReference type="RuleBase" id="RU364032"/>
    </source>
</evidence>
<dbReference type="OrthoDB" id="549883at2759"/>
<dbReference type="InterPro" id="IPR035368">
    <property type="entry name" value="Nrap_D3"/>
</dbReference>
<evidence type="ECO:0000259" key="6">
    <source>
        <dbReference type="Pfam" id="PF03813"/>
    </source>
</evidence>
<evidence type="ECO:0000313" key="11">
    <source>
        <dbReference type="EMBL" id="KAG0485395.1"/>
    </source>
</evidence>
<dbReference type="InterPro" id="IPR005554">
    <property type="entry name" value="NOL6/Upt22"/>
</dbReference>
<sequence>MVPGTDFMDFKVAELLKEVKLDASTTKTIDRVLSSVIDAISRIPKQKVGSEMAAGFIRDLGVPSNKVCFTFKGPETIQVCGSHSIGCVTKPEVNIDLLIRMPKKCFHEKDYLNHIYHAKRCLYLFVIYKSLKSVPLARKIQWSTFQNEARKPVLHLYPDIEVANLSEFFIRIIPTATTLFDATRLNMTRNNVRSFKQGNTLPPTPHYNSTILEDILLEENAKFVKDTFHGWKALGDALILVKVWACNRTSIYTYDCLNGYLIAFIMSYIASSQGGNRINRSMNALQIFRITLKFISSSFLEKDLANKPLGPAETLEGGYDSFTLQDEVAWTINCLDKCRGGGFEEVFMTKGFAKFGDEPMLVGLLLSSQEKSFRFVDIGPHVENNEEAELRRFKDGTIAESTVWDCPLWQRHLIMKRITEYVLSKHFLVSQEDLIYTVDQLDFCLHVGDPIASSTILLEAFEALSKRLQLLDDIPLRISSVQPLHPAFRQMAVFPPEPHPLAYDNSVAIKIPKFVDSCIDTLGILIKLEGSGNWPLDSEVIEKTKAAFLLKICKSLQERWGLYCTASEHEVNVLMAGYAFSLHILHERSLNLIRNQVGNEIRGKRYLDKELFFRSQHSSMINGLLGRYPSYGSVVRLAKRWVSSHLFSSFLEEEAIELLVAYLYLRPFSMLLLHALLAFLRFLRLLSNYDWRFSPLIVDINEDFTAQDD</sequence>
<keyword evidence="3 5" id="KW-0694">RNA-binding</keyword>
<evidence type="ECO:0000256" key="1">
    <source>
        <dbReference type="ARBA" id="ARBA00004604"/>
    </source>
</evidence>
<dbReference type="PANTHER" id="PTHR17972:SF0">
    <property type="entry name" value="NUCLEOLAR PROTEIN 6"/>
    <property type="match status" value="1"/>
</dbReference>
<dbReference type="Pfam" id="PF17404">
    <property type="entry name" value="Nrap_D3"/>
    <property type="match status" value="1"/>
</dbReference>
<evidence type="ECO:0000256" key="2">
    <source>
        <dbReference type="ARBA" id="ARBA00006674"/>
    </source>
</evidence>
<keyword evidence="4 5" id="KW-0539">Nucleus</keyword>
<dbReference type="Gene3D" id="1.10.1410.10">
    <property type="match status" value="1"/>
</dbReference>
<dbReference type="Pfam" id="PF17406">
    <property type="entry name" value="Nrap_D5"/>
    <property type="match status" value="1"/>
</dbReference>
<dbReference type="GO" id="GO:0032545">
    <property type="term" value="C:CURI complex"/>
    <property type="evidence" value="ECO:0007669"/>
    <property type="project" value="TreeGrafter"/>
</dbReference>
<dbReference type="Proteomes" id="UP000636800">
    <property type="component" value="Unassembled WGS sequence"/>
</dbReference>
<evidence type="ECO:0000313" key="12">
    <source>
        <dbReference type="Proteomes" id="UP000636800"/>
    </source>
</evidence>
<keyword evidence="12" id="KW-1185">Reference proteome</keyword>
<feature type="domain" description="Nrap protein" evidence="10">
    <location>
        <begin position="628"/>
        <end position="708"/>
    </location>
</feature>
<dbReference type="InterPro" id="IPR035082">
    <property type="entry name" value="Nrap_D1"/>
</dbReference>